<proteinExistence type="predicted"/>
<dbReference type="RefSeq" id="WP_207900656.1">
    <property type="nucleotide sequence ID" value="NZ_SLUI01000003.1"/>
</dbReference>
<accession>A0A4R1Q0Z7</accession>
<gene>
    <name evidence="1" type="ORF">EV210_10356</name>
</gene>
<name>A0A4R1Q0Z7_9FIRM</name>
<evidence type="ECO:0000313" key="1">
    <source>
        <dbReference type="EMBL" id="TCL38584.1"/>
    </source>
</evidence>
<evidence type="ECO:0000313" key="2">
    <source>
        <dbReference type="Proteomes" id="UP000295063"/>
    </source>
</evidence>
<dbReference type="EMBL" id="SLUI01000003">
    <property type="protein sequence ID" value="TCL38584.1"/>
    <property type="molecule type" value="Genomic_DNA"/>
</dbReference>
<organism evidence="1 2">
    <name type="scientific">Anaerospora hongkongensis</name>
    <dbReference type="NCBI Taxonomy" id="244830"/>
    <lineage>
        <taxon>Bacteria</taxon>
        <taxon>Bacillati</taxon>
        <taxon>Bacillota</taxon>
        <taxon>Negativicutes</taxon>
        <taxon>Selenomonadales</taxon>
        <taxon>Sporomusaceae</taxon>
        <taxon>Anaerospora</taxon>
    </lineage>
</organism>
<comment type="caution">
    <text evidence="1">The sequence shown here is derived from an EMBL/GenBank/DDBJ whole genome shotgun (WGS) entry which is preliminary data.</text>
</comment>
<keyword evidence="2" id="KW-1185">Reference proteome</keyword>
<dbReference type="Proteomes" id="UP000295063">
    <property type="component" value="Unassembled WGS sequence"/>
</dbReference>
<protein>
    <submittedName>
        <fullName evidence="1">Uncharacterized protein</fullName>
    </submittedName>
</protein>
<sequence>MHQPAVIASDSVVISSFVCFSRTVPVNLAIFRESFAGQALEIKNTREGKEKEF</sequence>
<dbReference type="AlphaFoldDB" id="A0A4R1Q0Z7"/>
<reference evidence="1 2" key="1">
    <citation type="submission" date="2019-03" db="EMBL/GenBank/DDBJ databases">
        <title>Genomic Encyclopedia of Type Strains, Phase IV (KMG-IV): sequencing the most valuable type-strain genomes for metagenomic binning, comparative biology and taxonomic classification.</title>
        <authorList>
            <person name="Goeker M."/>
        </authorList>
    </citation>
    <scope>NUCLEOTIDE SEQUENCE [LARGE SCALE GENOMIC DNA]</scope>
    <source>
        <strain evidence="1 2">DSM 15969</strain>
    </source>
</reference>